<dbReference type="SUPFAM" id="SSF48008">
    <property type="entry name" value="GntR ligand-binding domain-like"/>
    <property type="match status" value="1"/>
</dbReference>
<keyword evidence="6" id="KW-1185">Reference proteome</keyword>
<dbReference type="AlphaFoldDB" id="A0A5C1QIA0"/>
<evidence type="ECO:0000259" key="4">
    <source>
        <dbReference type="PROSITE" id="PS50949"/>
    </source>
</evidence>
<dbReference type="CDD" id="cd07377">
    <property type="entry name" value="WHTH_GntR"/>
    <property type="match status" value="1"/>
</dbReference>
<dbReference type="InterPro" id="IPR036388">
    <property type="entry name" value="WH-like_DNA-bd_sf"/>
</dbReference>
<feature type="domain" description="HTH gntR-type" evidence="4">
    <location>
        <begin position="65"/>
        <end position="133"/>
    </location>
</feature>
<dbReference type="Gene3D" id="1.20.120.530">
    <property type="entry name" value="GntR ligand-binding domain-like"/>
    <property type="match status" value="1"/>
</dbReference>
<dbReference type="SUPFAM" id="SSF46785">
    <property type="entry name" value="Winged helix' DNA-binding domain"/>
    <property type="match status" value="1"/>
</dbReference>
<dbReference type="SMART" id="SM00895">
    <property type="entry name" value="FCD"/>
    <property type="match status" value="1"/>
</dbReference>
<dbReference type="PANTHER" id="PTHR43537:SF5">
    <property type="entry name" value="UXU OPERON TRANSCRIPTIONAL REGULATOR"/>
    <property type="match status" value="1"/>
</dbReference>
<dbReference type="Pfam" id="PF07729">
    <property type="entry name" value="FCD"/>
    <property type="match status" value="1"/>
</dbReference>
<dbReference type="SMART" id="SM00345">
    <property type="entry name" value="HTH_GNTR"/>
    <property type="match status" value="1"/>
</dbReference>
<dbReference type="Gene3D" id="1.10.10.10">
    <property type="entry name" value="Winged helix-like DNA-binding domain superfamily/Winged helix DNA-binding domain"/>
    <property type="match status" value="1"/>
</dbReference>
<sequence>MSLNLPFHKSGKFDSANFYYQDRYSLLYQYVRRESLVEMSELQKRPAFCRSCQSKFIPCILTVMESKSTVIYDFLEKQIVKGDLKPGDKLPSESELCNKYSVSRGPVRAALEKLSAIGLVFRKKGGGTYVAEQSMDKLLNTILPTLKFHTGNLKEIQDIRCALEKLSLELCLNNHKDNDYDQLDRSIKAMVKENHNKEAFFYLDREFHTAISHLTGNFLLHTINLLIWDLLHNVPKNELYILSLEEIVTQHKRIYKSIKENDLELATLYTVRHLTRPIHTESKKADPIPDKKRWNPWLSSTL</sequence>
<dbReference type="PROSITE" id="PS50949">
    <property type="entry name" value="HTH_GNTR"/>
    <property type="match status" value="1"/>
</dbReference>
<accession>A0A5C1QIA0</accession>
<dbReference type="Proteomes" id="UP000324209">
    <property type="component" value="Chromosome"/>
</dbReference>
<dbReference type="PANTHER" id="PTHR43537">
    <property type="entry name" value="TRANSCRIPTIONAL REGULATOR, GNTR FAMILY"/>
    <property type="match status" value="1"/>
</dbReference>
<evidence type="ECO:0000256" key="3">
    <source>
        <dbReference type="ARBA" id="ARBA00023163"/>
    </source>
</evidence>
<dbReference type="EMBL" id="CP036150">
    <property type="protein sequence ID" value="QEN06859.1"/>
    <property type="molecule type" value="Genomic_DNA"/>
</dbReference>
<dbReference type="InterPro" id="IPR036390">
    <property type="entry name" value="WH_DNA-bd_sf"/>
</dbReference>
<protein>
    <submittedName>
        <fullName evidence="5">FadR family transcriptional regulator</fullName>
    </submittedName>
</protein>
<keyword evidence="2" id="KW-0238">DNA-binding</keyword>
<keyword evidence="3" id="KW-0804">Transcription</keyword>
<dbReference type="GO" id="GO:0003700">
    <property type="term" value="F:DNA-binding transcription factor activity"/>
    <property type="evidence" value="ECO:0007669"/>
    <property type="project" value="InterPro"/>
</dbReference>
<name>A0A5C1QIA0_9SPIO</name>
<proteinExistence type="predicted"/>
<dbReference type="InterPro" id="IPR011711">
    <property type="entry name" value="GntR_C"/>
</dbReference>
<evidence type="ECO:0000313" key="6">
    <source>
        <dbReference type="Proteomes" id="UP000324209"/>
    </source>
</evidence>
<dbReference type="InterPro" id="IPR000524">
    <property type="entry name" value="Tscrpt_reg_HTH_GntR"/>
</dbReference>
<evidence type="ECO:0000313" key="5">
    <source>
        <dbReference type="EMBL" id="QEN06859.1"/>
    </source>
</evidence>
<dbReference type="KEGG" id="ock:EXM22_02190"/>
<dbReference type="GO" id="GO:0003677">
    <property type="term" value="F:DNA binding"/>
    <property type="evidence" value="ECO:0007669"/>
    <property type="project" value="UniProtKB-KW"/>
</dbReference>
<keyword evidence="1" id="KW-0805">Transcription regulation</keyword>
<organism evidence="5 6">
    <name type="scientific">Oceanispirochaeta crateris</name>
    <dbReference type="NCBI Taxonomy" id="2518645"/>
    <lineage>
        <taxon>Bacteria</taxon>
        <taxon>Pseudomonadati</taxon>
        <taxon>Spirochaetota</taxon>
        <taxon>Spirochaetia</taxon>
        <taxon>Spirochaetales</taxon>
        <taxon>Spirochaetaceae</taxon>
        <taxon>Oceanispirochaeta</taxon>
    </lineage>
</organism>
<evidence type="ECO:0000256" key="1">
    <source>
        <dbReference type="ARBA" id="ARBA00023015"/>
    </source>
</evidence>
<evidence type="ECO:0000256" key="2">
    <source>
        <dbReference type="ARBA" id="ARBA00023125"/>
    </source>
</evidence>
<dbReference type="InterPro" id="IPR008920">
    <property type="entry name" value="TF_FadR/GntR_C"/>
</dbReference>
<reference evidence="5 6" key="1">
    <citation type="submission" date="2019-02" db="EMBL/GenBank/DDBJ databases">
        <title>Complete Genome Sequence and Methylome Analysis of free living Spirochaetas.</title>
        <authorList>
            <person name="Fomenkov A."/>
            <person name="Dubinina G."/>
            <person name="Leshcheva N."/>
            <person name="Mikheeva N."/>
            <person name="Grabovich M."/>
            <person name="Vincze T."/>
            <person name="Roberts R.J."/>
        </authorList>
    </citation>
    <scope>NUCLEOTIDE SEQUENCE [LARGE SCALE GENOMIC DNA]</scope>
    <source>
        <strain evidence="5 6">K2</strain>
    </source>
</reference>
<dbReference type="OrthoDB" id="369590at2"/>
<dbReference type="PRINTS" id="PR00035">
    <property type="entry name" value="HTHGNTR"/>
</dbReference>
<dbReference type="Pfam" id="PF00392">
    <property type="entry name" value="GntR"/>
    <property type="match status" value="1"/>
</dbReference>
<gene>
    <name evidence="5" type="ORF">EXM22_02190</name>
</gene>